<dbReference type="STRING" id="54.SAMN02745121_04684"/>
<feature type="region of interest" description="Disordered" evidence="1">
    <location>
        <begin position="41"/>
        <end position="60"/>
    </location>
</feature>
<evidence type="ECO:0000313" key="3">
    <source>
        <dbReference type="EMBL" id="SFE55613.1"/>
    </source>
</evidence>
<keyword evidence="4" id="KW-1185">Reference proteome</keyword>
<accession>A0A1I2BK13</accession>
<dbReference type="Proteomes" id="UP000199400">
    <property type="component" value="Unassembled WGS sequence"/>
</dbReference>
<protein>
    <submittedName>
        <fullName evidence="3">Uncharacterized protein</fullName>
    </submittedName>
</protein>
<proteinExistence type="predicted"/>
<name>A0A1I2BK13_9BACT</name>
<feature type="region of interest" description="Disordered" evidence="1">
    <location>
        <begin position="121"/>
        <end position="184"/>
    </location>
</feature>
<evidence type="ECO:0000313" key="4">
    <source>
        <dbReference type="Proteomes" id="UP000199400"/>
    </source>
</evidence>
<dbReference type="AlphaFoldDB" id="A0A1I2BK13"/>
<feature type="region of interest" description="Disordered" evidence="1">
    <location>
        <begin position="65"/>
        <end position="103"/>
    </location>
</feature>
<feature type="signal peptide" evidence="2">
    <location>
        <begin position="1"/>
        <end position="27"/>
    </location>
</feature>
<dbReference type="RefSeq" id="WP_143140780.1">
    <property type="nucleotide sequence ID" value="NZ_FOMX01000015.1"/>
</dbReference>
<feature type="compositionally biased region" description="Polar residues" evidence="1">
    <location>
        <begin position="126"/>
        <end position="137"/>
    </location>
</feature>
<evidence type="ECO:0000256" key="1">
    <source>
        <dbReference type="SAM" id="MobiDB-lite"/>
    </source>
</evidence>
<organism evidence="3 4">
    <name type="scientific">Nannocystis exedens</name>
    <dbReference type="NCBI Taxonomy" id="54"/>
    <lineage>
        <taxon>Bacteria</taxon>
        <taxon>Pseudomonadati</taxon>
        <taxon>Myxococcota</taxon>
        <taxon>Polyangia</taxon>
        <taxon>Nannocystales</taxon>
        <taxon>Nannocystaceae</taxon>
        <taxon>Nannocystis</taxon>
    </lineage>
</organism>
<reference evidence="4" key="1">
    <citation type="submission" date="2016-10" db="EMBL/GenBank/DDBJ databases">
        <authorList>
            <person name="Varghese N."/>
            <person name="Submissions S."/>
        </authorList>
    </citation>
    <scope>NUCLEOTIDE SEQUENCE [LARGE SCALE GENOMIC DNA]</scope>
    <source>
        <strain evidence="4">ATCC 25963</strain>
    </source>
</reference>
<sequence>MLRSRLLVSVATPIFAASLLLPSAAIASPYARSVPLLGMQDPGGESLAQPIPGQTPVAPVNTQVQAPGAQTQATPPGSVAGPQSQSQTLAAPGAAPLNVPPGSTVMQPQIQVLVQPQIQVQAQPQGNASPTSSADIATNTHSNSNSNATPTVTTNTRTTPPQAPVYVAPPQQRYPQSRYAPPPPPPRIVTRVVSRPSHAAPPPAIKRPPPPRKGLMVTGWVLFGVSYLITASNAADLYDRCPGMNKPGRCRDLAENMFIPVVGPFLAMEQAKYATDDFSLAVSGSLQGLGLIMGIVGTVQYHRDKYRNRVLNEYGVRVAKNTNLNAGGRLGGGQLTLTARF</sequence>
<keyword evidence="2" id="KW-0732">Signal</keyword>
<gene>
    <name evidence="3" type="ORF">SAMN02745121_04684</name>
</gene>
<feature type="compositionally biased region" description="Polar residues" evidence="1">
    <location>
        <begin position="65"/>
        <end position="89"/>
    </location>
</feature>
<evidence type="ECO:0000256" key="2">
    <source>
        <dbReference type="SAM" id="SignalP"/>
    </source>
</evidence>
<dbReference type="EMBL" id="FOMX01000015">
    <property type="protein sequence ID" value="SFE55613.1"/>
    <property type="molecule type" value="Genomic_DNA"/>
</dbReference>
<feature type="chain" id="PRO_5011600672" evidence="2">
    <location>
        <begin position="28"/>
        <end position="341"/>
    </location>
</feature>
<feature type="compositionally biased region" description="Low complexity" evidence="1">
    <location>
        <begin position="138"/>
        <end position="179"/>
    </location>
</feature>